<dbReference type="GeneID" id="114327999"/>
<evidence type="ECO:0000313" key="6">
    <source>
        <dbReference type="Proteomes" id="UP001652700"/>
    </source>
</evidence>
<dbReference type="PANTHER" id="PTHR15431:SF9">
    <property type="entry name" value="CENTROSOMAL PROTEIN 43"/>
    <property type="match status" value="1"/>
</dbReference>
<evidence type="ECO:0000256" key="2">
    <source>
        <dbReference type="ARBA" id="ARBA00023212"/>
    </source>
</evidence>
<dbReference type="GO" id="GO:0034453">
    <property type="term" value="P:microtubule anchoring"/>
    <property type="evidence" value="ECO:0007669"/>
    <property type="project" value="InterPro"/>
</dbReference>
<dbReference type="InParanoid" id="A0A6P7FAF3"/>
<dbReference type="Proteomes" id="UP001652700">
    <property type="component" value="Unplaced"/>
</dbReference>
<dbReference type="FunCoup" id="A0A6P7FAF3">
    <property type="interactions" value="29"/>
</dbReference>
<accession>A0A6P7FAF3</accession>
<dbReference type="InterPro" id="IPR018993">
    <property type="entry name" value="FOP_dimerisation-dom_N"/>
</dbReference>
<keyword evidence="1" id="KW-0963">Cytoplasm</keyword>
<feature type="compositionally biased region" description="Basic and acidic residues" evidence="3">
    <location>
        <begin position="211"/>
        <end position="238"/>
    </location>
</feature>
<dbReference type="PANTHER" id="PTHR15431">
    <property type="entry name" value="FGFR1 ONCOGENE PARTNER/LISH DOMAIN-CONTAINING PROTEIN"/>
    <property type="match status" value="1"/>
</dbReference>
<reference evidence="7" key="1">
    <citation type="submission" date="2025-04" db="UniProtKB">
        <authorList>
            <consortium name="RefSeq"/>
        </authorList>
    </citation>
    <scope>IDENTIFICATION</scope>
    <source>
        <tissue evidence="7">Whole insect</tissue>
    </source>
</reference>
<keyword evidence="2" id="KW-0206">Cytoskeleton</keyword>
<gene>
    <name evidence="7" type="primary">LOC114327999</name>
</gene>
<dbReference type="KEGG" id="dvv:114327999"/>
<dbReference type="AlphaFoldDB" id="A0A6P7FAF3"/>
<dbReference type="EnsemblMetazoa" id="XM_028276735.2">
    <property type="protein sequence ID" value="XP_028132536.1"/>
    <property type="gene ID" value="LOC114327999"/>
</dbReference>
<protein>
    <submittedName>
        <fullName evidence="7">FGFR1 oncogene partner-like isoform X1</fullName>
    </submittedName>
</protein>
<feature type="region of interest" description="Disordered" evidence="3">
    <location>
        <begin position="203"/>
        <end position="255"/>
    </location>
</feature>
<feature type="compositionally biased region" description="Polar residues" evidence="3">
    <location>
        <begin position="396"/>
        <end position="432"/>
    </location>
</feature>
<evidence type="ECO:0000313" key="5">
    <source>
        <dbReference type="EnsemblMetazoa" id="XP_028132536.1"/>
    </source>
</evidence>
<evidence type="ECO:0000256" key="3">
    <source>
        <dbReference type="SAM" id="MobiDB-lite"/>
    </source>
</evidence>
<reference evidence="5" key="2">
    <citation type="submission" date="2025-05" db="UniProtKB">
        <authorList>
            <consortium name="EnsemblMetazoa"/>
        </authorList>
    </citation>
    <scope>IDENTIFICATION</scope>
</reference>
<dbReference type="RefSeq" id="XP_028132536.1">
    <property type="nucleotide sequence ID" value="XM_028276735.1"/>
</dbReference>
<evidence type="ECO:0000259" key="4">
    <source>
        <dbReference type="Pfam" id="PF09398"/>
    </source>
</evidence>
<evidence type="ECO:0000256" key="1">
    <source>
        <dbReference type="ARBA" id="ARBA00022490"/>
    </source>
</evidence>
<feature type="domain" description="FGFR1 oncogene partner (FOP) N-terminal dimerisation" evidence="4">
    <location>
        <begin position="48"/>
        <end position="127"/>
    </location>
</feature>
<organism evidence="7">
    <name type="scientific">Diabrotica virgifera virgifera</name>
    <name type="common">western corn rootworm</name>
    <dbReference type="NCBI Taxonomy" id="50390"/>
    <lineage>
        <taxon>Eukaryota</taxon>
        <taxon>Metazoa</taxon>
        <taxon>Ecdysozoa</taxon>
        <taxon>Arthropoda</taxon>
        <taxon>Hexapoda</taxon>
        <taxon>Insecta</taxon>
        <taxon>Pterygota</taxon>
        <taxon>Neoptera</taxon>
        <taxon>Endopterygota</taxon>
        <taxon>Coleoptera</taxon>
        <taxon>Polyphaga</taxon>
        <taxon>Cucujiformia</taxon>
        <taxon>Chrysomeloidea</taxon>
        <taxon>Chrysomelidae</taxon>
        <taxon>Galerucinae</taxon>
        <taxon>Diabroticina</taxon>
        <taxon>Diabroticites</taxon>
        <taxon>Diabrotica</taxon>
    </lineage>
</organism>
<evidence type="ECO:0000313" key="7">
    <source>
        <dbReference type="RefSeq" id="XP_028132536.1"/>
    </source>
</evidence>
<dbReference type="Gene3D" id="1.20.960.40">
    <property type="match status" value="1"/>
</dbReference>
<name>A0A6P7FAF3_DIAVI</name>
<proteinExistence type="predicted"/>
<dbReference type="Pfam" id="PF09398">
    <property type="entry name" value="FOP_dimer"/>
    <property type="match status" value="1"/>
</dbReference>
<dbReference type="OrthoDB" id="2160638at2759"/>
<keyword evidence="6" id="KW-1185">Reference proteome</keyword>
<sequence length="432" mass="48835">MSVEEEIELKDLIAQTLNTNGTLAKIKAQLRASIFLALDEDEKISKYQPLLNNKIKTFMETSDGKSMFYLVHEFLEFFNLCFTLAVYEPESYIDCDCQREEKQRIAQQFGLKTSEENSEPLLYQILKIAQKSRRNLEVNLNVNGNIEDDKSDSISSEIKSISTPGNICSGKNSEEHSKFSLEIPNGLRQTNLNSTFDVLSPILHPSHSSHSHNENDLPSAHKDTSKKLDSTYNKKESDDTYDDTSSLPEDLVQTDQEIVPEIKQNGLFETEKENISDKLKLSSLKSDKLKTKSNLSSLSDLPPLNKSRVNDILPSLYNKGFKDKSNLRELDKLFDTDADYEEDFMYSGDDLSLKSDHNKVSLLEELQQSNKTNNNNEKTGKKETKLKSHNRIISDCNKSAFKSQGNPQKSKNVSESSTDNSIISENLGSTSQ</sequence>
<feature type="region of interest" description="Disordered" evidence="3">
    <location>
        <begin position="366"/>
        <end position="432"/>
    </location>
</feature>
<dbReference type="GO" id="GO:0005813">
    <property type="term" value="C:centrosome"/>
    <property type="evidence" value="ECO:0007669"/>
    <property type="project" value="TreeGrafter"/>
</dbReference>